<dbReference type="GO" id="GO:0016853">
    <property type="term" value="F:isomerase activity"/>
    <property type="evidence" value="ECO:0007669"/>
    <property type="project" value="UniProtKB-KW"/>
</dbReference>
<dbReference type="InterPro" id="IPR001753">
    <property type="entry name" value="Enoyl-CoA_hydra/iso"/>
</dbReference>
<dbReference type="Gene3D" id="3.90.226.10">
    <property type="entry name" value="2-enoyl-CoA Hydratase, Chain A, domain 1"/>
    <property type="match status" value="1"/>
</dbReference>
<dbReference type="PANTHER" id="PTHR23309">
    <property type="entry name" value="3-HYDROXYACYL-COA DEHYROGENASE"/>
    <property type="match status" value="1"/>
</dbReference>
<dbReference type="AlphaFoldDB" id="A0AAD1D327"/>
<dbReference type="PANTHER" id="PTHR23309:SF49">
    <property type="entry name" value="PEROXISOMAL BIFUNCTIONAL ENZYME"/>
    <property type="match status" value="1"/>
</dbReference>
<keyword evidence="3" id="KW-0511">Multifunctional enzyme</keyword>
<reference evidence="5 7" key="2">
    <citation type="submission" date="2018-10" db="EMBL/GenBank/DDBJ databases">
        <title>Genomic Encyclopedia of Type Strains, Phase IV (KMG-IV): sequencing the most valuable type-strain genomes for metagenomic binning, comparative biology and taxonomic classification.</title>
        <authorList>
            <person name="Goeker M."/>
        </authorList>
    </citation>
    <scope>NUCLEOTIDE SEQUENCE [LARGE SCALE GENOMIC DNA]</scope>
    <source>
        <strain evidence="5 7">DSM 19791</strain>
    </source>
</reference>
<evidence type="ECO:0000313" key="7">
    <source>
        <dbReference type="Proteomes" id="UP000276029"/>
    </source>
</evidence>
<dbReference type="GO" id="GO:0003857">
    <property type="term" value="F:(3S)-3-hydroxyacyl-CoA dehydrogenase (NAD+) activity"/>
    <property type="evidence" value="ECO:0007669"/>
    <property type="project" value="TreeGrafter"/>
</dbReference>
<dbReference type="GO" id="GO:0016829">
    <property type="term" value="F:lyase activity"/>
    <property type="evidence" value="ECO:0007669"/>
    <property type="project" value="UniProtKB-KW"/>
</dbReference>
<dbReference type="KEGG" id="smic:SmB9_01270"/>
<protein>
    <submittedName>
        <fullName evidence="5">Enoyl-CoA hydratase/carnithine racemase</fullName>
    </submittedName>
</protein>
<evidence type="ECO:0000256" key="1">
    <source>
        <dbReference type="ARBA" id="ARBA00023235"/>
    </source>
</evidence>
<dbReference type="SUPFAM" id="SSF52096">
    <property type="entry name" value="ClpP/crotonase"/>
    <property type="match status" value="1"/>
</dbReference>
<dbReference type="Pfam" id="PF00378">
    <property type="entry name" value="ECH_1"/>
    <property type="match status" value="1"/>
</dbReference>
<dbReference type="RefSeq" id="WP_121050294.1">
    <property type="nucleotide sequence ID" value="NZ_AP018711.1"/>
</dbReference>
<gene>
    <name evidence="5" type="ORF">DFR51_1920</name>
    <name evidence="4" type="ORF">SmB9_01270</name>
</gene>
<dbReference type="GO" id="GO:0006635">
    <property type="term" value="P:fatty acid beta-oxidation"/>
    <property type="evidence" value="ECO:0007669"/>
    <property type="project" value="TreeGrafter"/>
</dbReference>
<keyword evidence="2" id="KW-0456">Lyase</keyword>
<dbReference type="Proteomes" id="UP000275727">
    <property type="component" value="Chromosome"/>
</dbReference>
<keyword evidence="7" id="KW-1185">Reference proteome</keyword>
<evidence type="ECO:0000256" key="2">
    <source>
        <dbReference type="ARBA" id="ARBA00023239"/>
    </source>
</evidence>
<organism evidence="4 6">
    <name type="scientific">Sphingosinicella microcystinivorans</name>
    <dbReference type="NCBI Taxonomy" id="335406"/>
    <lineage>
        <taxon>Bacteria</taxon>
        <taxon>Pseudomonadati</taxon>
        <taxon>Pseudomonadota</taxon>
        <taxon>Alphaproteobacteria</taxon>
        <taxon>Sphingomonadales</taxon>
        <taxon>Sphingosinicellaceae</taxon>
        <taxon>Sphingosinicella</taxon>
    </lineage>
</organism>
<dbReference type="InterPro" id="IPR029045">
    <property type="entry name" value="ClpP/crotonase-like_dom_sf"/>
</dbReference>
<evidence type="ECO:0000313" key="6">
    <source>
        <dbReference type="Proteomes" id="UP000275727"/>
    </source>
</evidence>
<keyword evidence="1" id="KW-0413">Isomerase</keyword>
<evidence type="ECO:0000313" key="4">
    <source>
        <dbReference type="EMBL" id="BBE32469.1"/>
    </source>
</evidence>
<proteinExistence type="predicted"/>
<dbReference type="EMBL" id="RBWX01000008">
    <property type="protein sequence ID" value="RKS88715.1"/>
    <property type="molecule type" value="Genomic_DNA"/>
</dbReference>
<name>A0AAD1D327_SPHMI</name>
<reference evidence="4 6" key="1">
    <citation type="submission" date="2018-06" db="EMBL/GenBank/DDBJ databases">
        <title>Complete Genome Sequence of the Microcystin-Degrading Bacterium Sphingosinicella microcystinivorans Strain B-9.</title>
        <authorList>
            <person name="Jin H."/>
            <person name="Nishizawa T."/>
            <person name="Guo Y."/>
            <person name="Nishizawa A."/>
            <person name="Park H."/>
            <person name="Kato H."/>
            <person name="Tsuji K."/>
            <person name="Harada K."/>
        </authorList>
    </citation>
    <scope>NUCLEOTIDE SEQUENCE [LARGE SCALE GENOMIC DNA]</scope>
    <source>
        <strain evidence="4 6">B9</strain>
    </source>
</reference>
<accession>A0AAD1D327</accession>
<evidence type="ECO:0000256" key="3">
    <source>
        <dbReference type="ARBA" id="ARBA00023268"/>
    </source>
</evidence>
<evidence type="ECO:0000313" key="5">
    <source>
        <dbReference type="EMBL" id="RKS88715.1"/>
    </source>
</evidence>
<dbReference type="CDD" id="cd06558">
    <property type="entry name" value="crotonase-like"/>
    <property type="match status" value="1"/>
</dbReference>
<dbReference type="EMBL" id="AP018711">
    <property type="protein sequence ID" value="BBE32469.1"/>
    <property type="molecule type" value="Genomic_DNA"/>
</dbReference>
<sequence length="328" mass="35079">MTPILLSRRGTFACIEIDNPPVNALSHAVRSQMIDAVNEAARSDVKAIVIMGRGRSFISGADIAELDHPVLAPGLLELEEACRLASQPVIAVMHGMVLGGGMVVAYCADFRIAAPGTQFGMPEVKLGLLATFGGTQLLPRLVGMKAALELLIGAEPIDLEQARAIGFVDAVGDINTAMVKASGIPKRPVRGIAPEPAQTALREILRLEASVDPEWQAPQATLTAARVGVESGLEAGLAHEAKLFEALRASWQSYILRRHFFANRTFTRLAARDSIVVRLNEVGDDRDALRRMAQHMIDSGELPDAAVADAAIVAALDLPAWHAHLMID</sequence>
<dbReference type="Proteomes" id="UP000276029">
    <property type="component" value="Unassembled WGS sequence"/>
</dbReference>